<feature type="transmembrane region" description="Helical" evidence="5">
    <location>
        <begin position="192"/>
        <end position="211"/>
    </location>
</feature>
<feature type="transmembrane region" description="Helical" evidence="5">
    <location>
        <begin position="339"/>
        <end position="360"/>
    </location>
</feature>
<keyword evidence="2 5" id="KW-1133">Transmembrane helix</keyword>
<dbReference type="InterPro" id="IPR036259">
    <property type="entry name" value="MFS_trans_sf"/>
</dbReference>
<feature type="transmembrane region" description="Helical" evidence="5">
    <location>
        <begin position="434"/>
        <end position="453"/>
    </location>
</feature>
<dbReference type="AlphaFoldDB" id="F9UGI8"/>
<feature type="transmembrane region" description="Helical" evidence="5">
    <location>
        <begin position="366"/>
        <end position="385"/>
    </location>
</feature>
<keyword evidence="7" id="KW-1185">Reference proteome</keyword>
<evidence type="ECO:0000256" key="5">
    <source>
        <dbReference type="SAM" id="Phobius"/>
    </source>
</evidence>
<evidence type="ECO:0000256" key="2">
    <source>
        <dbReference type="ARBA" id="ARBA00022989"/>
    </source>
</evidence>
<dbReference type="Proteomes" id="UP000005459">
    <property type="component" value="Unassembled WGS sequence"/>
</dbReference>
<feature type="region of interest" description="Disordered" evidence="4">
    <location>
        <begin position="1"/>
        <end position="20"/>
    </location>
</feature>
<evidence type="ECO:0000313" key="7">
    <source>
        <dbReference type="Proteomes" id="UP000005459"/>
    </source>
</evidence>
<dbReference type="GO" id="GO:0022857">
    <property type="term" value="F:transmembrane transporter activity"/>
    <property type="evidence" value="ECO:0007669"/>
    <property type="project" value="InterPro"/>
</dbReference>
<dbReference type="PANTHER" id="PTHR23526:SF2">
    <property type="entry name" value="MAJOR FACILITATOR SUPERFAMILY (MFS) PROFILE DOMAIN-CONTAINING PROTEIN"/>
    <property type="match status" value="1"/>
</dbReference>
<dbReference type="InterPro" id="IPR011701">
    <property type="entry name" value="MFS"/>
</dbReference>
<dbReference type="STRING" id="768671.ThimaDRAFT_4041"/>
<feature type="transmembrane region" description="Helical" evidence="5">
    <location>
        <begin position="223"/>
        <end position="242"/>
    </location>
</feature>
<reference evidence="6 7" key="1">
    <citation type="submission" date="2011-06" db="EMBL/GenBank/DDBJ databases">
        <title>The draft genome of Thiocapsa marina 5811.</title>
        <authorList>
            <consortium name="US DOE Joint Genome Institute (JGI-PGF)"/>
            <person name="Lucas S."/>
            <person name="Han J."/>
            <person name="Cheng J.-F."/>
            <person name="Goodwin L."/>
            <person name="Pitluck S."/>
            <person name="Peters L."/>
            <person name="Land M.L."/>
            <person name="Hauser L."/>
            <person name="Vogl K."/>
            <person name="Liu Z."/>
            <person name="Imhoff J."/>
            <person name="Thiel V."/>
            <person name="Frigaard N.-U."/>
            <person name="Bryant D."/>
            <person name="Woyke T.J."/>
        </authorList>
    </citation>
    <scope>NUCLEOTIDE SEQUENCE [LARGE SCALE GENOMIC DNA]</scope>
    <source>
        <strain evidence="6 7">5811</strain>
    </source>
</reference>
<dbReference type="Pfam" id="PF07690">
    <property type="entry name" value="MFS_1"/>
    <property type="match status" value="1"/>
</dbReference>
<feature type="transmembrane region" description="Helical" evidence="5">
    <location>
        <begin position="405"/>
        <end position="428"/>
    </location>
</feature>
<protein>
    <submittedName>
        <fullName evidence="6">Major facilitator superfamily MFS_1</fullName>
    </submittedName>
</protein>
<feature type="transmembrane region" description="Helical" evidence="5">
    <location>
        <begin position="153"/>
        <end position="172"/>
    </location>
</feature>
<keyword evidence="3 5" id="KW-0472">Membrane</keyword>
<dbReference type="PANTHER" id="PTHR23526">
    <property type="entry name" value="INTEGRAL MEMBRANE TRANSPORT PROTEIN-RELATED"/>
    <property type="match status" value="1"/>
</dbReference>
<feature type="transmembrane region" description="Helical" evidence="5">
    <location>
        <begin position="304"/>
        <end position="327"/>
    </location>
</feature>
<proteinExistence type="predicted"/>
<name>F9UGI8_9GAMM</name>
<sequence>MRHNAIPTEPMDPISVNRTTPTRHPEWLESLYERLAEDDEGRTCKEISADACHETPGNFLSTLIANTLSNIADRLASAKTTLPWLLLQLGAPAWMLSLLVPIRESGSMLPQILIGEIVRRQAIRKWVWVWGGVIQGLCLAAIGWVAFALEGAAAGAAVIALLILFSLARGACSVAYKDVQGKTIPKTRRGRLSGWISAIAGLGAMGVGLGLGAVQDGSESTGLYVALLAGAALLWFLAAWSFSRIVEFPGATEGGSNALAEAFARLAILRDDRPFRRFVIARALAMGSGLAAPFYVALARDDLGGAISLLGIFIAVEGLAGLVSSPVWGRWSDHSSRQVFAAACGLAAALSIAVALWSWLGMPSAAAIWFYPIAFFGLGIAHAGVRLGRKTYLVDMADGNKRTDYVAVSNSVIGALLLVSGLLGALAATVSVEGTILLLGLAGLVGSALSLRWKEVSG</sequence>
<feature type="transmembrane region" description="Helical" evidence="5">
    <location>
        <begin position="127"/>
        <end position="147"/>
    </location>
</feature>
<evidence type="ECO:0000256" key="1">
    <source>
        <dbReference type="ARBA" id="ARBA00022692"/>
    </source>
</evidence>
<evidence type="ECO:0000256" key="3">
    <source>
        <dbReference type="ARBA" id="ARBA00023136"/>
    </source>
</evidence>
<keyword evidence="1 5" id="KW-0812">Transmembrane</keyword>
<accession>F9UGI8</accession>
<organism evidence="6 7">
    <name type="scientific">Thiocapsa marina 5811</name>
    <dbReference type="NCBI Taxonomy" id="768671"/>
    <lineage>
        <taxon>Bacteria</taxon>
        <taxon>Pseudomonadati</taxon>
        <taxon>Pseudomonadota</taxon>
        <taxon>Gammaproteobacteria</taxon>
        <taxon>Chromatiales</taxon>
        <taxon>Chromatiaceae</taxon>
        <taxon>Thiocapsa</taxon>
    </lineage>
</organism>
<dbReference type="eggNOG" id="COG2814">
    <property type="taxonomic scope" value="Bacteria"/>
</dbReference>
<gene>
    <name evidence="6" type="ORF">ThimaDRAFT_4041</name>
</gene>
<dbReference type="InterPro" id="IPR052528">
    <property type="entry name" value="Sugar_transport-like"/>
</dbReference>
<evidence type="ECO:0000313" key="6">
    <source>
        <dbReference type="EMBL" id="EGV16671.1"/>
    </source>
</evidence>
<dbReference type="EMBL" id="AFWV01000015">
    <property type="protein sequence ID" value="EGV16671.1"/>
    <property type="molecule type" value="Genomic_DNA"/>
</dbReference>
<evidence type="ECO:0000256" key="4">
    <source>
        <dbReference type="SAM" id="MobiDB-lite"/>
    </source>
</evidence>
<feature type="transmembrane region" description="Helical" evidence="5">
    <location>
        <begin position="279"/>
        <end position="298"/>
    </location>
</feature>
<dbReference type="SUPFAM" id="SSF103473">
    <property type="entry name" value="MFS general substrate transporter"/>
    <property type="match status" value="1"/>
</dbReference>
<dbReference type="RefSeq" id="WP_007194913.1">
    <property type="nucleotide sequence ID" value="NZ_AFWV01000015.1"/>
</dbReference>
<dbReference type="Gene3D" id="1.20.1250.20">
    <property type="entry name" value="MFS general substrate transporter like domains"/>
    <property type="match status" value="2"/>
</dbReference>